<dbReference type="AlphaFoldDB" id="A0A125S9G6"/>
<evidence type="ECO:0000313" key="6">
    <source>
        <dbReference type="EMBL" id="AME17690.1"/>
    </source>
</evidence>
<dbReference type="EMBL" id="KT377426">
    <property type="protein sequence ID" value="AME17690.1"/>
    <property type="molecule type" value="mRNA"/>
</dbReference>
<feature type="signal peptide" evidence="5">
    <location>
        <begin position="1"/>
        <end position="18"/>
    </location>
</feature>
<comment type="similarity">
    <text evidence="5">Belongs to the conotoxin T superfamily.</text>
</comment>
<evidence type="ECO:0000256" key="1">
    <source>
        <dbReference type="ARBA" id="ARBA00004613"/>
    </source>
</evidence>
<proteinExistence type="evidence at transcript level"/>
<keyword evidence="3 5" id="KW-0800">Toxin</keyword>
<accession>A0A125S9G6</accession>
<evidence type="ECO:0000256" key="2">
    <source>
        <dbReference type="ARBA" id="ARBA00022525"/>
    </source>
</evidence>
<dbReference type="GO" id="GO:0005576">
    <property type="term" value="C:extracellular region"/>
    <property type="evidence" value="ECO:0007669"/>
    <property type="project" value="UniProtKB-SubCell"/>
</dbReference>
<name>A0A125S9G6_CONIM</name>
<dbReference type="Pfam" id="PF16981">
    <property type="entry name" value="Chi-conotoxin"/>
    <property type="match status" value="1"/>
</dbReference>
<dbReference type="GO" id="GO:0090729">
    <property type="term" value="F:toxin activity"/>
    <property type="evidence" value="ECO:0007669"/>
    <property type="project" value="UniProtKB-UniRule"/>
</dbReference>
<keyword evidence="2 5" id="KW-0964">Secreted</keyword>
<organism evidence="6">
    <name type="scientific">Conus imperialis</name>
    <name type="common">Imperial cone</name>
    <dbReference type="NCBI Taxonomy" id="35631"/>
    <lineage>
        <taxon>Eukaryota</taxon>
        <taxon>Metazoa</taxon>
        <taxon>Spiralia</taxon>
        <taxon>Lophotrochozoa</taxon>
        <taxon>Mollusca</taxon>
        <taxon>Gastropoda</taxon>
        <taxon>Caenogastropoda</taxon>
        <taxon>Neogastropoda</taxon>
        <taxon>Conoidea</taxon>
        <taxon>Conidae</taxon>
        <taxon>Conus</taxon>
        <taxon>Stephanoconus</taxon>
    </lineage>
</organism>
<evidence type="ECO:0000256" key="4">
    <source>
        <dbReference type="ARBA" id="ARBA00022729"/>
    </source>
</evidence>
<protein>
    <recommendedName>
        <fullName evidence="5">Conotoxin</fullName>
    </recommendedName>
</protein>
<dbReference type="InterPro" id="IPR031565">
    <property type="entry name" value="T-conotoxin"/>
</dbReference>
<evidence type="ECO:0000256" key="5">
    <source>
        <dbReference type="RuleBase" id="RU367125"/>
    </source>
</evidence>
<feature type="chain" id="PRO_5028524114" description="Conotoxin" evidence="5">
    <location>
        <begin position="19"/>
        <end position="58"/>
    </location>
</feature>
<sequence length="58" mass="6084">MRCLPVVVFLLLLLSAAAAPGVRSKTERLPGLTSSGDSDESLPFLNTICCWSRACCGG</sequence>
<evidence type="ECO:0000256" key="3">
    <source>
        <dbReference type="ARBA" id="ARBA00022656"/>
    </source>
</evidence>
<comment type="subcellular location">
    <subcellularLocation>
        <location evidence="1 5">Secreted</location>
    </subcellularLocation>
</comment>
<keyword evidence="4 5" id="KW-0732">Signal</keyword>
<reference evidence="6" key="1">
    <citation type="submission" date="2015-08" db="EMBL/GenBank/DDBJ databases">
        <title>Comparative transcriptomic and proteomic analysis of the venom of the vermivorous cone snail Conus imperialis.</title>
        <authorList>
            <person name="Jin A.-H."/>
            <person name="Dutertre S."/>
            <person name="Dutt M."/>
            <person name="Jones A."/>
            <person name="Lewis R.J."/>
            <person name="Alewood P.F."/>
        </authorList>
    </citation>
    <scope>NUCLEOTIDE SEQUENCE</scope>
</reference>